<gene>
    <name evidence="1" type="ORF">AC478_01485</name>
</gene>
<accession>A0A0M0BUM0</accession>
<reference evidence="2" key="1">
    <citation type="submission" date="2015-06" db="EMBL/GenBank/DDBJ databases">
        <title>New insights into the roles of widespread benthic archaea in carbon and nitrogen cycling.</title>
        <authorList>
            <person name="Lazar C.S."/>
            <person name="Baker B.J."/>
            <person name="Seitz K.W."/>
            <person name="Hyde A.S."/>
            <person name="Dick G.J."/>
            <person name="Hinrichs K.-U."/>
            <person name="Teske A.P."/>
        </authorList>
    </citation>
    <scope>NUCLEOTIDE SEQUENCE [LARGE SCALE GENOMIC DNA]</scope>
</reference>
<evidence type="ECO:0000313" key="2">
    <source>
        <dbReference type="Proteomes" id="UP000054016"/>
    </source>
</evidence>
<organism evidence="1 2">
    <name type="scientific">miscellaneous Crenarchaeota group-1 archaeon SG8-32-3</name>
    <dbReference type="NCBI Taxonomy" id="1685125"/>
    <lineage>
        <taxon>Archaea</taxon>
        <taxon>Candidatus Bathyarchaeota</taxon>
        <taxon>MCG-1</taxon>
    </lineage>
</organism>
<dbReference type="Proteomes" id="UP000054016">
    <property type="component" value="Unassembled WGS sequence"/>
</dbReference>
<proteinExistence type="predicted"/>
<protein>
    <submittedName>
        <fullName evidence="1">Uncharacterized protein</fullName>
    </submittedName>
</protein>
<evidence type="ECO:0000313" key="1">
    <source>
        <dbReference type="EMBL" id="KON32035.1"/>
    </source>
</evidence>
<sequence length="89" mass="9995">MVTVEDYVARIEETCGEEKGSVVTLKYNKKDEAIAKIIKKAKLKKSLSGIIFELEFQGISFRMFSSGKAIFKNVKNKESLHDLLAALLL</sequence>
<name>A0A0M0BUM0_9ARCH</name>
<dbReference type="AlphaFoldDB" id="A0A0M0BUM0"/>
<dbReference type="EMBL" id="LFWV01000014">
    <property type="protein sequence ID" value="KON32035.1"/>
    <property type="molecule type" value="Genomic_DNA"/>
</dbReference>
<comment type="caution">
    <text evidence="1">The sequence shown here is derived from an EMBL/GenBank/DDBJ whole genome shotgun (WGS) entry which is preliminary data.</text>
</comment>